<accession>Q01WL2</accession>
<sequence length="303" mass="34056" precursor="true">MRLFLPLFLAVAAFTQPRQVAITIDDLPRGGDSRDARDLASIRALTTKLLEPLRGIPVIGFVNAGRAEQLGAPGLQTILKLWLDAGATLGNHTWSHPDLNTTPLADYEADLLRGEPAITQALGRPPVYFRHPFLHAGKNADTRRALERFLAEHHYRIAPVTLDNSDWMFAAVYAPALKTDPALAIRVRETYLAYMESIFDFFEQRTREVVGRDIPQTLLIHASRLNADAMPALLAMMRRRGYQFVSLEDALKDSAYSLPNEYFGTGGFSWIHRWSRTKGMSNKGEPDEPAWIADAYRNLQKVQ</sequence>
<dbReference type="InterPro" id="IPR011330">
    <property type="entry name" value="Glyco_hydro/deAcase_b/a-brl"/>
</dbReference>
<protein>
    <submittedName>
        <fullName evidence="4">Polysaccharide deacetylase</fullName>
    </submittedName>
</protein>
<dbReference type="KEGG" id="sus:Acid_4996"/>
<keyword evidence="1" id="KW-0479">Metal-binding</keyword>
<dbReference type="AlphaFoldDB" id="Q01WL2"/>
<dbReference type="Gene3D" id="3.20.20.370">
    <property type="entry name" value="Glycoside hydrolase/deacetylase"/>
    <property type="match status" value="1"/>
</dbReference>
<proteinExistence type="predicted"/>
<dbReference type="CDD" id="cd10960">
    <property type="entry name" value="CE4_NodB_like_1"/>
    <property type="match status" value="1"/>
</dbReference>
<dbReference type="OrthoDB" id="115239at2"/>
<evidence type="ECO:0000259" key="3">
    <source>
        <dbReference type="PROSITE" id="PS51677"/>
    </source>
</evidence>
<dbReference type="GO" id="GO:0016020">
    <property type="term" value="C:membrane"/>
    <property type="evidence" value="ECO:0007669"/>
    <property type="project" value="TreeGrafter"/>
</dbReference>
<dbReference type="PANTHER" id="PTHR10587:SF133">
    <property type="entry name" value="CHITIN DEACETYLASE 1-RELATED"/>
    <property type="match status" value="1"/>
</dbReference>
<reference evidence="4" key="1">
    <citation type="submission" date="2006-10" db="EMBL/GenBank/DDBJ databases">
        <title>Complete sequence of Solibacter usitatus Ellin6076.</title>
        <authorList>
            <consortium name="US DOE Joint Genome Institute"/>
            <person name="Copeland A."/>
            <person name="Lucas S."/>
            <person name="Lapidus A."/>
            <person name="Barry K."/>
            <person name="Detter J.C."/>
            <person name="Glavina del Rio T."/>
            <person name="Hammon N."/>
            <person name="Israni S."/>
            <person name="Dalin E."/>
            <person name="Tice H."/>
            <person name="Pitluck S."/>
            <person name="Thompson L.S."/>
            <person name="Brettin T."/>
            <person name="Bruce D."/>
            <person name="Han C."/>
            <person name="Tapia R."/>
            <person name="Gilna P."/>
            <person name="Schmutz J."/>
            <person name="Larimer F."/>
            <person name="Land M."/>
            <person name="Hauser L."/>
            <person name="Kyrpides N."/>
            <person name="Mikhailova N."/>
            <person name="Janssen P.H."/>
            <person name="Kuske C.R."/>
            <person name="Richardson P."/>
        </authorList>
    </citation>
    <scope>NUCLEOTIDE SEQUENCE</scope>
    <source>
        <strain evidence="4">Ellin6076</strain>
    </source>
</reference>
<dbReference type="Pfam" id="PF01522">
    <property type="entry name" value="Polysacc_deac_1"/>
    <property type="match status" value="1"/>
</dbReference>
<evidence type="ECO:0000313" key="4">
    <source>
        <dbReference type="EMBL" id="ABJ85953.1"/>
    </source>
</evidence>
<dbReference type="STRING" id="234267.Acid_4996"/>
<evidence type="ECO:0000256" key="1">
    <source>
        <dbReference type="ARBA" id="ARBA00022723"/>
    </source>
</evidence>
<evidence type="ECO:0000256" key="2">
    <source>
        <dbReference type="ARBA" id="ARBA00022801"/>
    </source>
</evidence>
<organism evidence="4">
    <name type="scientific">Solibacter usitatus (strain Ellin6076)</name>
    <dbReference type="NCBI Taxonomy" id="234267"/>
    <lineage>
        <taxon>Bacteria</taxon>
        <taxon>Pseudomonadati</taxon>
        <taxon>Acidobacteriota</taxon>
        <taxon>Terriglobia</taxon>
        <taxon>Bryobacterales</taxon>
        <taxon>Solibacteraceae</taxon>
        <taxon>Candidatus Solibacter</taxon>
    </lineage>
</organism>
<feature type="domain" description="NodB homology" evidence="3">
    <location>
        <begin position="18"/>
        <end position="245"/>
    </location>
</feature>
<keyword evidence="2" id="KW-0378">Hydrolase</keyword>
<dbReference type="HOGENOM" id="CLU_071828_0_0_0"/>
<name>Q01WL2_SOLUE</name>
<dbReference type="eggNOG" id="COG0726">
    <property type="taxonomic scope" value="Bacteria"/>
</dbReference>
<dbReference type="GO" id="GO:0046872">
    <property type="term" value="F:metal ion binding"/>
    <property type="evidence" value="ECO:0007669"/>
    <property type="project" value="UniProtKB-KW"/>
</dbReference>
<dbReference type="PROSITE" id="PS51677">
    <property type="entry name" value="NODB"/>
    <property type="match status" value="1"/>
</dbReference>
<dbReference type="PANTHER" id="PTHR10587">
    <property type="entry name" value="GLYCOSYL TRANSFERASE-RELATED"/>
    <property type="match status" value="1"/>
</dbReference>
<dbReference type="GO" id="GO:0016810">
    <property type="term" value="F:hydrolase activity, acting on carbon-nitrogen (but not peptide) bonds"/>
    <property type="evidence" value="ECO:0007669"/>
    <property type="project" value="InterPro"/>
</dbReference>
<dbReference type="InParanoid" id="Q01WL2"/>
<dbReference type="EMBL" id="CP000473">
    <property type="protein sequence ID" value="ABJ85953.1"/>
    <property type="molecule type" value="Genomic_DNA"/>
</dbReference>
<dbReference type="InterPro" id="IPR050248">
    <property type="entry name" value="Polysacc_deacetylase_ArnD"/>
</dbReference>
<dbReference type="GO" id="GO:0005975">
    <property type="term" value="P:carbohydrate metabolic process"/>
    <property type="evidence" value="ECO:0007669"/>
    <property type="project" value="InterPro"/>
</dbReference>
<dbReference type="InterPro" id="IPR002509">
    <property type="entry name" value="NODB_dom"/>
</dbReference>
<gene>
    <name evidence="4" type="ordered locus">Acid_4996</name>
</gene>
<dbReference type="SUPFAM" id="SSF88713">
    <property type="entry name" value="Glycoside hydrolase/deacetylase"/>
    <property type="match status" value="1"/>
</dbReference>